<proteinExistence type="predicted"/>
<gene>
    <name evidence="1" type="ORF">DI533_17340</name>
</gene>
<comment type="caution">
    <text evidence="1">The sequence shown here is derived from an EMBL/GenBank/DDBJ whole genome shotgun (WGS) entry which is preliminary data.</text>
</comment>
<evidence type="ECO:0000313" key="2">
    <source>
        <dbReference type="Proteomes" id="UP000248975"/>
    </source>
</evidence>
<protein>
    <submittedName>
        <fullName evidence="1">Uncharacterized protein</fullName>
    </submittedName>
</protein>
<reference evidence="1 2" key="1">
    <citation type="submission" date="2017-08" db="EMBL/GenBank/DDBJ databases">
        <title>Infants hospitalized years apart are colonized by the same room-sourced microbial strains.</title>
        <authorList>
            <person name="Brooks B."/>
            <person name="Olm M.R."/>
            <person name="Firek B.A."/>
            <person name="Baker R."/>
            <person name="Thomas B.C."/>
            <person name="Morowitz M.J."/>
            <person name="Banfield J.F."/>
        </authorList>
    </citation>
    <scope>NUCLEOTIDE SEQUENCE [LARGE SCALE GENOMIC DNA]</scope>
    <source>
        <strain evidence="1">S2_003_000_R2_11</strain>
    </source>
</reference>
<name>A0A2W5RZU7_CERSP</name>
<dbReference type="AlphaFoldDB" id="A0A2W5RZU7"/>
<dbReference type="Proteomes" id="UP000248975">
    <property type="component" value="Unassembled WGS sequence"/>
</dbReference>
<organism evidence="1 2">
    <name type="scientific">Cereibacter sphaeroides</name>
    <name type="common">Rhodobacter sphaeroides</name>
    <dbReference type="NCBI Taxonomy" id="1063"/>
    <lineage>
        <taxon>Bacteria</taxon>
        <taxon>Pseudomonadati</taxon>
        <taxon>Pseudomonadota</taxon>
        <taxon>Alphaproteobacteria</taxon>
        <taxon>Rhodobacterales</taxon>
        <taxon>Paracoccaceae</taxon>
        <taxon>Cereibacter</taxon>
    </lineage>
</organism>
<sequence>MDDPNQTGASQGRSKKVRIELEFEDLPDVKTVEVEKADIDAVITVARSVAGFEDAHVFERDSDEVLGGIGDRRAIILLVHRCRHIAVEFHYEHETKKHSFSPAATILRVLQWAVGKHGFKLDDNTAAKANLILHGSEQPLPKDAMLGRYAKHPACAVTLDLTLKDFTNG</sequence>
<dbReference type="EMBL" id="QFQS01000004">
    <property type="protein sequence ID" value="PZQ96198.1"/>
    <property type="molecule type" value="Genomic_DNA"/>
</dbReference>
<accession>A0A2W5RZU7</accession>
<evidence type="ECO:0000313" key="1">
    <source>
        <dbReference type="EMBL" id="PZQ96198.1"/>
    </source>
</evidence>